<feature type="region of interest" description="Disordered" evidence="1">
    <location>
        <begin position="235"/>
        <end position="254"/>
    </location>
</feature>
<reference evidence="2" key="2">
    <citation type="journal article" date="2023" name="IMA Fungus">
        <title>Comparative genomic study of the Penicillium genus elucidates a diverse pangenome and 15 lateral gene transfer events.</title>
        <authorList>
            <person name="Petersen C."/>
            <person name="Sorensen T."/>
            <person name="Nielsen M.R."/>
            <person name="Sondergaard T.E."/>
            <person name="Sorensen J.L."/>
            <person name="Fitzpatrick D.A."/>
            <person name="Frisvad J.C."/>
            <person name="Nielsen K.L."/>
        </authorList>
    </citation>
    <scope>NUCLEOTIDE SEQUENCE</scope>
    <source>
        <strain evidence="2">IBT 26290</strain>
    </source>
</reference>
<organism evidence="2 3">
    <name type="scientific">Penicillium canariense</name>
    <dbReference type="NCBI Taxonomy" id="189055"/>
    <lineage>
        <taxon>Eukaryota</taxon>
        <taxon>Fungi</taxon>
        <taxon>Dikarya</taxon>
        <taxon>Ascomycota</taxon>
        <taxon>Pezizomycotina</taxon>
        <taxon>Eurotiomycetes</taxon>
        <taxon>Eurotiomycetidae</taxon>
        <taxon>Eurotiales</taxon>
        <taxon>Aspergillaceae</taxon>
        <taxon>Penicillium</taxon>
    </lineage>
</organism>
<dbReference type="EMBL" id="JAPQKN010000002">
    <property type="protein sequence ID" value="KAJ5167875.1"/>
    <property type="molecule type" value="Genomic_DNA"/>
</dbReference>
<dbReference type="Proteomes" id="UP001149163">
    <property type="component" value="Unassembled WGS sequence"/>
</dbReference>
<dbReference type="AlphaFoldDB" id="A0A9W9LPC3"/>
<feature type="region of interest" description="Disordered" evidence="1">
    <location>
        <begin position="46"/>
        <end position="90"/>
    </location>
</feature>
<sequence length="327" mass="36185">MHSPVHEGGQVAHPHEDCTNEAVPTALRTIISLNVPSTRLALGYPSRPTALPRSPVSIHGPANKAWRTKNRTSSAESNRRRNDPCGRHSVQSIRDVNNGAVRMHMPSNLDRSQYAGRRSLQGYSNVLDRAWWNPRPLDFLRNATRGRCVETGHARTGRITRRMYGVDEIGPRGADLAVISGSGHTSKRTSVPSTVRGALDLEESGCLAWIVQADGLEATSAHQVPEMRRNSIPAGGWQPSAPNSGRCHENGHAKSDQGEAQWLGSFYGRDWPSWNDLPVQYPEWADVQALQCCFPRPCWTCAKLDVSHERGGLEPMMYHSYAIGEME</sequence>
<keyword evidence="3" id="KW-1185">Reference proteome</keyword>
<evidence type="ECO:0000256" key="1">
    <source>
        <dbReference type="SAM" id="MobiDB-lite"/>
    </source>
</evidence>
<evidence type="ECO:0000313" key="3">
    <source>
        <dbReference type="Proteomes" id="UP001149163"/>
    </source>
</evidence>
<dbReference type="GeneID" id="81424770"/>
<evidence type="ECO:0000313" key="2">
    <source>
        <dbReference type="EMBL" id="KAJ5167875.1"/>
    </source>
</evidence>
<accession>A0A9W9LPC3</accession>
<dbReference type="RefSeq" id="XP_056544336.1">
    <property type="nucleotide sequence ID" value="XM_056685594.1"/>
</dbReference>
<name>A0A9W9LPC3_9EURO</name>
<protein>
    <submittedName>
        <fullName evidence="2">Uncharacterized protein</fullName>
    </submittedName>
</protein>
<comment type="caution">
    <text evidence="2">The sequence shown here is derived from an EMBL/GenBank/DDBJ whole genome shotgun (WGS) entry which is preliminary data.</text>
</comment>
<reference evidence="2" key="1">
    <citation type="submission" date="2022-11" db="EMBL/GenBank/DDBJ databases">
        <authorList>
            <person name="Petersen C."/>
        </authorList>
    </citation>
    <scope>NUCLEOTIDE SEQUENCE</scope>
    <source>
        <strain evidence="2">IBT 26290</strain>
    </source>
</reference>
<gene>
    <name evidence="2" type="ORF">N7482_003469</name>
</gene>
<feature type="compositionally biased region" description="Basic and acidic residues" evidence="1">
    <location>
        <begin position="77"/>
        <end position="86"/>
    </location>
</feature>
<proteinExistence type="predicted"/>